<gene>
    <name evidence="2" type="ORF">MQE36_09475</name>
</gene>
<keyword evidence="3" id="KW-1185">Reference proteome</keyword>
<reference evidence="2 3" key="1">
    <citation type="journal article" date="2018" name="Int. J. Syst. Evol. Microbiol.">
        <title>Zhouia spongiae sp. nov., isolated from a marine sponge.</title>
        <authorList>
            <person name="Zhuang L."/>
            <person name="Lin B."/>
            <person name="Qin F."/>
            <person name="Luo L."/>
        </authorList>
    </citation>
    <scope>NUCLEOTIDE SEQUENCE [LARGE SCALE GENOMIC DNA]</scope>
    <source>
        <strain evidence="2 3">HN-Y44</strain>
    </source>
</reference>
<dbReference type="PANTHER" id="PTHR33408:SF2">
    <property type="entry name" value="TRANSPOSASE DDE DOMAIN-CONTAINING PROTEIN"/>
    <property type="match status" value="1"/>
</dbReference>
<sequence length="150" mass="17124">MRIVNTILDSIDLSSLEKTYLGGGTASYHPKVLLKVLVDVYLRNVYSSRKIEQALNENIHFIWLGSGAKPDHNTISNFRVERNHEQIRLKAKAKELLLSEEGIVRRKRRCWDVEAVFGNIKHNMGFKRFFMLRGLDKVTAETGLVAGSQP</sequence>
<proteinExistence type="predicted"/>
<dbReference type="Pfam" id="PF05598">
    <property type="entry name" value="DUF772"/>
    <property type="match status" value="1"/>
</dbReference>
<organism evidence="2 3">
    <name type="scientific">Zhouia spongiae</name>
    <dbReference type="NCBI Taxonomy" id="2202721"/>
    <lineage>
        <taxon>Bacteria</taxon>
        <taxon>Pseudomonadati</taxon>
        <taxon>Bacteroidota</taxon>
        <taxon>Flavobacteriia</taxon>
        <taxon>Flavobacteriales</taxon>
        <taxon>Flavobacteriaceae</taxon>
        <taxon>Zhouia</taxon>
    </lineage>
</organism>
<evidence type="ECO:0000313" key="3">
    <source>
        <dbReference type="Proteomes" id="UP000829476"/>
    </source>
</evidence>
<feature type="domain" description="Transposase InsH N-terminal" evidence="1">
    <location>
        <begin position="3"/>
        <end position="79"/>
    </location>
</feature>
<protein>
    <submittedName>
        <fullName evidence="2">Transposase</fullName>
    </submittedName>
</protein>
<evidence type="ECO:0000259" key="1">
    <source>
        <dbReference type="Pfam" id="PF05598"/>
    </source>
</evidence>
<dbReference type="EMBL" id="CP094326">
    <property type="protein sequence ID" value="UNY97325.1"/>
    <property type="molecule type" value="Genomic_DNA"/>
</dbReference>
<dbReference type="Proteomes" id="UP000829476">
    <property type="component" value="Chromosome"/>
</dbReference>
<dbReference type="RefSeq" id="WP_242935738.1">
    <property type="nucleotide sequence ID" value="NZ_CP094326.1"/>
</dbReference>
<accession>A0ABY3YHZ5</accession>
<dbReference type="PANTHER" id="PTHR33408">
    <property type="entry name" value="TRANSPOSASE"/>
    <property type="match status" value="1"/>
</dbReference>
<name>A0ABY3YHZ5_9FLAO</name>
<evidence type="ECO:0000313" key="2">
    <source>
        <dbReference type="EMBL" id="UNY97325.1"/>
    </source>
</evidence>
<dbReference type="InterPro" id="IPR008490">
    <property type="entry name" value="Transposase_InsH_N"/>
</dbReference>